<organism evidence="2 3">
    <name type="scientific">Hyphodiscus hymeniophilus</name>
    <dbReference type="NCBI Taxonomy" id="353542"/>
    <lineage>
        <taxon>Eukaryota</taxon>
        <taxon>Fungi</taxon>
        <taxon>Dikarya</taxon>
        <taxon>Ascomycota</taxon>
        <taxon>Pezizomycotina</taxon>
        <taxon>Leotiomycetes</taxon>
        <taxon>Helotiales</taxon>
        <taxon>Hyphodiscaceae</taxon>
        <taxon>Hyphodiscus</taxon>
    </lineage>
</organism>
<keyword evidence="3" id="KW-1185">Reference proteome</keyword>
<name>A0A9P7AUS4_9HELO</name>
<evidence type="ECO:0000313" key="2">
    <source>
        <dbReference type="EMBL" id="KAG0647083.1"/>
    </source>
</evidence>
<dbReference type="EMBL" id="VNKQ01000013">
    <property type="protein sequence ID" value="KAG0647083.1"/>
    <property type="molecule type" value="Genomic_DNA"/>
</dbReference>
<accession>A0A9P7AUS4</accession>
<reference evidence="2" key="1">
    <citation type="submission" date="2019-07" db="EMBL/GenBank/DDBJ databases">
        <title>Hyphodiscus hymeniophilus genome sequencing and assembly.</title>
        <authorList>
            <person name="Kramer G."/>
            <person name="Nodwell J."/>
        </authorList>
    </citation>
    <scope>NUCLEOTIDE SEQUENCE</scope>
    <source>
        <strain evidence="2">ATCC 34498</strain>
    </source>
</reference>
<evidence type="ECO:0000256" key="1">
    <source>
        <dbReference type="SAM" id="MobiDB-lite"/>
    </source>
</evidence>
<feature type="region of interest" description="Disordered" evidence="1">
    <location>
        <begin position="1"/>
        <end position="29"/>
    </location>
</feature>
<protein>
    <submittedName>
        <fullName evidence="2">Uncharacterized protein</fullName>
    </submittedName>
</protein>
<dbReference type="Proteomes" id="UP000785200">
    <property type="component" value="Unassembled WGS sequence"/>
</dbReference>
<evidence type="ECO:0000313" key="3">
    <source>
        <dbReference type="Proteomes" id="UP000785200"/>
    </source>
</evidence>
<gene>
    <name evidence="2" type="ORF">D0Z07_7045</name>
</gene>
<sequence length="231" mass="25559">MSGGRGYNTFHGFDTGPPPPGFAPSQPAGQHPYPFGWPQVQPVMGLPSFQPVMQGYPYSFNPYNQAHPAMAPVTNGGLPGIQNHTGGVGVPPGYDYAFPKEHTKIHVFTTKEKPWQIAYPLHNWDATKHVKLMAPCNTTVKELMQNLGCDNEDAGKNVLHEVTEQGNGKWVKGLTIVVSASSICWIRDAADWEQGDDKDRVKKTIAEFGWDKSRTGNRGERPVVWLYVTKD</sequence>
<dbReference type="AlphaFoldDB" id="A0A9P7AUS4"/>
<dbReference type="OrthoDB" id="10057496at2759"/>
<comment type="caution">
    <text evidence="2">The sequence shown here is derived from an EMBL/GenBank/DDBJ whole genome shotgun (WGS) entry which is preliminary data.</text>
</comment>
<proteinExistence type="predicted"/>